<feature type="transmembrane region" description="Helical" evidence="2">
    <location>
        <begin position="182"/>
        <end position="201"/>
    </location>
</feature>
<feature type="region of interest" description="Disordered" evidence="1">
    <location>
        <begin position="1"/>
        <end position="28"/>
    </location>
</feature>
<keyword evidence="2" id="KW-0472">Membrane</keyword>
<evidence type="ECO:0000256" key="1">
    <source>
        <dbReference type="SAM" id="MobiDB-lite"/>
    </source>
</evidence>
<dbReference type="InterPro" id="IPR037185">
    <property type="entry name" value="EmrE-like"/>
</dbReference>
<sequence length="323" mass="34513">MASSDTCAEGGRRAAAGDGAVRQEARPDEGRESLPALAGHRQGILWMLLAICLFVSMDATAKYLSQDYAVPQIVWARYLFHVLLVCLVLNRRLPRLARSGRLGLQLLRSLLLVATTGCFFLALSLMPLANASAIMLVAPLVVTGLSVPLLGEPVGVRRWCAVVVGFVGALIVLKPGVGVFEWASLLPLLTACIYALYQIVTRLLAQRDSPLTTTLYTGVVGALLSSAVVPWFWQSPDAAGWALMAAVGLIGTASQFCLIKAFQNAPAAVVSPFGYSNMVWAILYGLVLFGDFPGPSTLIGAGVLIGSGLYVWHRERRRTGITS</sequence>
<dbReference type="AlphaFoldDB" id="A0A1Y6C786"/>
<proteinExistence type="predicted"/>
<feature type="transmembrane region" description="Helical" evidence="2">
    <location>
        <begin position="102"/>
        <end position="122"/>
    </location>
</feature>
<gene>
    <name evidence="4" type="ORF">SAMN05428998_11433</name>
</gene>
<feature type="transmembrane region" description="Helical" evidence="2">
    <location>
        <begin position="128"/>
        <end position="147"/>
    </location>
</feature>
<feature type="domain" description="EamA" evidence="3">
    <location>
        <begin position="183"/>
        <end position="307"/>
    </location>
</feature>
<feature type="transmembrane region" description="Helical" evidence="2">
    <location>
        <begin position="159"/>
        <end position="176"/>
    </location>
</feature>
<dbReference type="PANTHER" id="PTHR22911:SF103">
    <property type="entry name" value="BLR2811 PROTEIN"/>
    <property type="match status" value="1"/>
</dbReference>
<evidence type="ECO:0000256" key="2">
    <source>
        <dbReference type="SAM" id="Phobius"/>
    </source>
</evidence>
<feature type="domain" description="EamA" evidence="3">
    <location>
        <begin position="43"/>
        <end position="173"/>
    </location>
</feature>
<protein>
    <submittedName>
        <fullName evidence="4">Permease of the drug/metabolite transporter (DMT) superfamily</fullName>
    </submittedName>
</protein>
<dbReference type="Proteomes" id="UP000192917">
    <property type="component" value="Unassembled WGS sequence"/>
</dbReference>
<organism evidence="4 5">
    <name type="scientific">Tistlia consotensis USBA 355</name>
    <dbReference type="NCBI Taxonomy" id="560819"/>
    <lineage>
        <taxon>Bacteria</taxon>
        <taxon>Pseudomonadati</taxon>
        <taxon>Pseudomonadota</taxon>
        <taxon>Alphaproteobacteria</taxon>
        <taxon>Rhodospirillales</taxon>
        <taxon>Rhodovibrionaceae</taxon>
        <taxon>Tistlia</taxon>
    </lineage>
</organism>
<feature type="transmembrane region" description="Helical" evidence="2">
    <location>
        <begin position="239"/>
        <end position="258"/>
    </location>
</feature>
<evidence type="ECO:0000313" key="4">
    <source>
        <dbReference type="EMBL" id="SMF40613.1"/>
    </source>
</evidence>
<accession>A0A1Y6C786</accession>
<feature type="transmembrane region" description="Helical" evidence="2">
    <location>
        <begin position="73"/>
        <end position="90"/>
    </location>
</feature>
<dbReference type="STRING" id="560819.SAMN05428998_11433"/>
<dbReference type="EMBL" id="FWZX01000014">
    <property type="protein sequence ID" value="SMF40613.1"/>
    <property type="molecule type" value="Genomic_DNA"/>
</dbReference>
<dbReference type="InterPro" id="IPR000620">
    <property type="entry name" value="EamA_dom"/>
</dbReference>
<feature type="transmembrane region" description="Helical" evidence="2">
    <location>
        <begin position="292"/>
        <end position="312"/>
    </location>
</feature>
<dbReference type="GO" id="GO:0016020">
    <property type="term" value="C:membrane"/>
    <property type="evidence" value="ECO:0007669"/>
    <property type="project" value="InterPro"/>
</dbReference>
<reference evidence="4 5" key="1">
    <citation type="submission" date="2017-04" db="EMBL/GenBank/DDBJ databases">
        <authorList>
            <person name="Afonso C.L."/>
            <person name="Miller P.J."/>
            <person name="Scott M.A."/>
            <person name="Spackman E."/>
            <person name="Goraichik I."/>
            <person name="Dimitrov K.M."/>
            <person name="Suarez D.L."/>
            <person name="Swayne D.E."/>
        </authorList>
    </citation>
    <scope>NUCLEOTIDE SEQUENCE [LARGE SCALE GENOMIC DNA]</scope>
    <source>
        <strain evidence="4 5">USBA 355</strain>
    </source>
</reference>
<dbReference type="RefSeq" id="WP_085123861.1">
    <property type="nucleotide sequence ID" value="NZ_FWZX01000014.1"/>
</dbReference>
<keyword evidence="2" id="KW-1133">Transmembrane helix</keyword>
<keyword evidence="5" id="KW-1185">Reference proteome</keyword>
<dbReference type="Pfam" id="PF00892">
    <property type="entry name" value="EamA"/>
    <property type="match status" value="2"/>
</dbReference>
<dbReference type="SUPFAM" id="SSF103481">
    <property type="entry name" value="Multidrug resistance efflux transporter EmrE"/>
    <property type="match status" value="2"/>
</dbReference>
<evidence type="ECO:0000259" key="3">
    <source>
        <dbReference type="Pfam" id="PF00892"/>
    </source>
</evidence>
<evidence type="ECO:0000313" key="5">
    <source>
        <dbReference type="Proteomes" id="UP000192917"/>
    </source>
</evidence>
<keyword evidence="2" id="KW-0812">Transmembrane</keyword>
<feature type="transmembrane region" description="Helical" evidence="2">
    <location>
        <begin position="265"/>
        <end position="286"/>
    </location>
</feature>
<name>A0A1Y6C786_9PROT</name>
<feature type="transmembrane region" description="Helical" evidence="2">
    <location>
        <begin position="43"/>
        <end position="61"/>
    </location>
</feature>
<dbReference type="PANTHER" id="PTHR22911">
    <property type="entry name" value="ACYL-MALONYL CONDENSING ENZYME-RELATED"/>
    <property type="match status" value="1"/>
</dbReference>
<feature type="transmembrane region" description="Helical" evidence="2">
    <location>
        <begin position="213"/>
        <end position="233"/>
    </location>
</feature>